<gene>
    <name evidence="2" type="ORF">GZ085_11675</name>
</gene>
<accession>A0A7C9P8Z5</accession>
<dbReference type="EMBL" id="JAAFGW010000195">
    <property type="protein sequence ID" value="NDP49019.1"/>
    <property type="molecule type" value="Genomic_DNA"/>
</dbReference>
<organism evidence="2 3">
    <name type="scientific">Sulfuriferula multivorans</name>
    <dbReference type="NCBI Taxonomy" id="1559896"/>
    <lineage>
        <taxon>Bacteria</taxon>
        <taxon>Pseudomonadati</taxon>
        <taxon>Pseudomonadota</taxon>
        <taxon>Betaproteobacteria</taxon>
        <taxon>Nitrosomonadales</taxon>
        <taxon>Sulfuricellaceae</taxon>
        <taxon>Sulfuriferula</taxon>
    </lineage>
</organism>
<dbReference type="InterPro" id="IPR050229">
    <property type="entry name" value="GlpE_sulfurtransferase"/>
</dbReference>
<evidence type="ECO:0000313" key="3">
    <source>
        <dbReference type="Proteomes" id="UP000483432"/>
    </source>
</evidence>
<keyword evidence="2" id="KW-0808">Transferase</keyword>
<protein>
    <submittedName>
        <fullName evidence="2">Sulfurtransferase</fullName>
    </submittedName>
</protein>
<comment type="caution">
    <text evidence="2">The sequence shown here is derived from an EMBL/GenBank/DDBJ whole genome shotgun (WGS) entry which is preliminary data.</text>
</comment>
<dbReference type="Proteomes" id="UP000483432">
    <property type="component" value="Unassembled WGS sequence"/>
</dbReference>
<dbReference type="Pfam" id="PF00581">
    <property type="entry name" value="Rhodanese"/>
    <property type="match status" value="1"/>
</dbReference>
<dbReference type="InterPro" id="IPR001763">
    <property type="entry name" value="Rhodanese-like_dom"/>
</dbReference>
<dbReference type="SUPFAM" id="SSF52821">
    <property type="entry name" value="Rhodanese/Cell cycle control phosphatase"/>
    <property type="match status" value="1"/>
</dbReference>
<dbReference type="SMART" id="SM00450">
    <property type="entry name" value="RHOD"/>
    <property type="match status" value="1"/>
</dbReference>
<dbReference type="PANTHER" id="PTHR43031">
    <property type="entry name" value="FAD-DEPENDENT OXIDOREDUCTASE"/>
    <property type="match status" value="1"/>
</dbReference>
<dbReference type="PROSITE" id="PS50206">
    <property type="entry name" value="RHODANESE_3"/>
    <property type="match status" value="1"/>
</dbReference>
<dbReference type="AlphaFoldDB" id="A0A7C9P8Z5"/>
<sequence length="105" mass="11963">MRQFRPIELADYIQTGHTPVLLDVREPWEWNLCRLPGAVLIPMHELPNRIEELNKAAETVVICHHGVRSYHAARYLETAGFEDIINLSGGVAAWADEVDPAMPRY</sequence>
<dbReference type="PANTHER" id="PTHR43031:SF17">
    <property type="entry name" value="SULFURTRANSFERASE YTWF-RELATED"/>
    <property type="match status" value="1"/>
</dbReference>
<feature type="domain" description="Rhodanese" evidence="1">
    <location>
        <begin position="15"/>
        <end position="103"/>
    </location>
</feature>
<reference evidence="2 3" key="1">
    <citation type="submission" date="2019-09" db="EMBL/GenBank/DDBJ databases">
        <title>H2 Metabolism Revealed by Metagenomic Analysis in Subglacial Sediment of East Antarctica.</title>
        <authorList>
            <person name="Yang Z."/>
            <person name="Zhang Y."/>
            <person name="Lv Y."/>
            <person name="Yan W."/>
            <person name="Xiao X."/>
            <person name="Sun B."/>
            <person name="Ma H."/>
        </authorList>
    </citation>
    <scope>NUCLEOTIDE SEQUENCE [LARGE SCALE GENOMIC DNA]</scope>
    <source>
        <strain evidence="2">Bin2_2</strain>
    </source>
</reference>
<name>A0A7C9P8Z5_9PROT</name>
<dbReference type="InterPro" id="IPR036873">
    <property type="entry name" value="Rhodanese-like_dom_sf"/>
</dbReference>
<dbReference type="Gene3D" id="3.40.250.10">
    <property type="entry name" value="Rhodanese-like domain"/>
    <property type="match status" value="1"/>
</dbReference>
<evidence type="ECO:0000313" key="2">
    <source>
        <dbReference type="EMBL" id="NDP49019.1"/>
    </source>
</evidence>
<proteinExistence type="predicted"/>
<dbReference type="GO" id="GO:0016740">
    <property type="term" value="F:transferase activity"/>
    <property type="evidence" value="ECO:0007669"/>
    <property type="project" value="UniProtKB-KW"/>
</dbReference>
<evidence type="ECO:0000259" key="1">
    <source>
        <dbReference type="PROSITE" id="PS50206"/>
    </source>
</evidence>